<dbReference type="EMBL" id="MELK01000035">
    <property type="protein sequence ID" value="OFW57297.1"/>
    <property type="molecule type" value="Genomic_DNA"/>
</dbReference>
<accession>A0A1F2WKC0</accession>
<organism evidence="2 3">
    <name type="scientific">Candidatus Solincola sediminis</name>
    <dbReference type="NCBI Taxonomy" id="1797199"/>
    <lineage>
        <taxon>Bacteria</taxon>
        <taxon>Bacillati</taxon>
        <taxon>Actinomycetota</taxon>
        <taxon>Candidatus Geothermincolia</taxon>
        <taxon>Candidatus Geothermincolales</taxon>
        <taxon>Candidatus Geothermincolaceae</taxon>
        <taxon>Candidatus Solincola</taxon>
    </lineage>
</organism>
<feature type="transmembrane region" description="Helical" evidence="1">
    <location>
        <begin position="36"/>
        <end position="60"/>
    </location>
</feature>
<keyword evidence="1" id="KW-1133">Transmembrane helix</keyword>
<keyword evidence="1" id="KW-0472">Membrane</keyword>
<comment type="caution">
    <text evidence="2">The sequence shown here is derived from an EMBL/GenBank/DDBJ whole genome shotgun (WGS) entry which is preliminary data.</text>
</comment>
<dbReference type="AlphaFoldDB" id="A0A1F2WKC0"/>
<proteinExistence type="predicted"/>
<evidence type="ECO:0000313" key="2">
    <source>
        <dbReference type="EMBL" id="OFW57297.1"/>
    </source>
</evidence>
<evidence type="ECO:0000313" key="3">
    <source>
        <dbReference type="Proteomes" id="UP000177876"/>
    </source>
</evidence>
<evidence type="ECO:0000256" key="1">
    <source>
        <dbReference type="SAM" id="Phobius"/>
    </source>
</evidence>
<reference evidence="2 3" key="1">
    <citation type="journal article" date="2016" name="Nat. Commun.">
        <title>Thousands of microbial genomes shed light on interconnected biogeochemical processes in an aquifer system.</title>
        <authorList>
            <person name="Anantharaman K."/>
            <person name="Brown C.T."/>
            <person name="Hug L.A."/>
            <person name="Sharon I."/>
            <person name="Castelle C.J."/>
            <person name="Probst A.J."/>
            <person name="Thomas B.C."/>
            <person name="Singh A."/>
            <person name="Wilkins M.J."/>
            <person name="Karaoz U."/>
            <person name="Brodie E.L."/>
            <person name="Williams K.H."/>
            <person name="Hubbard S.S."/>
            <person name="Banfield J.F."/>
        </authorList>
    </citation>
    <scope>NUCLEOTIDE SEQUENCE [LARGE SCALE GENOMIC DNA]</scope>
</reference>
<dbReference type="Proteomes" id="UP000177876">
    <property type="component" value="Unassembled WGS sequence"/>
</dbReference>
<name>A0A1F2WKC0_9ACTN</name>
<protein>
    <submittedName>
        <fullName evidence="2">Uncharacterized protein</fullName>
    </submittedName>
</protein>
<gene>
    <name evidence="2" type="ORF">A2Y75_07660</name>
</gene>
<keyword evidence="1" id="KW-0812">Transmembrane</keyword>
<sequence>MPAAGQALASGFNEQGYNRDQIRELLQKDKARKKKFLMIGLPVGIIVIGAIALILVLFVFGGGISPEQYKKKALEIHKPVMEELNGVNSEGDIDGISQASDALRALFTESANGMEDAIPLFEDAEIEIENLKAPESLLSLKDELSAYYRALADYYRASIGAFNFVAAWYSIWEEYLNFSASFDKVRSNMTNAQVAALLNEDISKIAGFISQFQSLTVPAEYQSTIDRTVALISEDKAVLEKYKASYTNSDEKAWDAAQNAQQSFNDQWDSKVDTIFQDLYGQMNVVIILIQRGTDLENQLSSQEKA</sequence>